<dbReference type="RefSeq" id="WP_149300495.1">
    <property type="nucleotide sequence ID" value="NZ_VTWH01000002.1"/>
</dbReference>
<dbReference type="SUPFAM" id="SSF46689">
    <property type="entry name" value="Homeodomain-like"/>
    <property type="match status" value="1"/>
</dbReference>
<dbReference type="EMBL" id="VTWH01000002">
    <property type="protein sequence ID" value="KAA0971182.1"/>
    <property type="molecule type" value="Genomic_DNA"/>
</dbReference>
<evidence type="ECO:0000259" key="4">
    <source>
        <dbReference type="PROSITE" id="PS51071"/>
    </source>
</evidence>
<proteinExistence type="predicted"/>
<sequence length="278" mass="30225">MLKELERKKSQFGPAELRLAEFTMTEPRLVTQLSLAALSQKVGVSEPTVIRFCRKLGCTGFPDFKLRLTEYLASGTPYVHQEVSLLDTISDICKKVLDSSISAIVTLSDTLDTASIERAIGALSHARRIDFFGTGPSSVIAYDAQQKFMFFDVPAVFHHDSHLQIMSAASLSSGDVAVCFSFTGQTVDIVSCATRARDAGATVVSVTRSDSALAQMSQISINVDTIENTFDYSPMTTRLAHLAVVDVLATAVAVRRGPGISDRIQNMKLALKDKRVAR</sequence>
<dbReference type="SUPFAM" id="SSF53697">
    <property type="entry name" value="SIS domain"/>
    <property type="match status" value="1"/>
</dbReference>
<keyword evidence="7" id="KW-1185">Reference proteome</keyword>
<keyword evidence="2" id="KW-0238">DNA-binding</keyword>
<dbReference type="Gene3D" id="1.10.10.10">
    <property type="entry name" value="Winged helix-like DNA-binding domain superfamily/Winged helix DNA-binding domain"/>
    <property type="match status" value="1"/>
</dbReference>
<evidence type="ECO:0000313" key="7">
    <source>
        <dbReference type="Proteomes" id="UP000324738"/>
    </source>
</evidence>
<evidence type="ECO:0000256" key="3">
    <source>
        <dbReference type="ARBA" id="ARBA00023163"/>
    </source>
</evidence>
<dbReference type="OrthoDB" id="8582409at2"/>
<evidence type="ECO:0000313" key="6">
    <source>
        <dbReference type="EMBL" id="KAA0971182.1"/>
    </source>
</evidence>
<dbReference type="InterPro" id="IPR047640">
    <property type="entry name" value="RpiR-like"/>
</dbReference>
<dbReference type="Pfam" id="PF01418">
    <property type="entry name" value="HTH_6"/>
    <property type="match status" value="1"/>
</dbReference>
<dbReference type="GO" id="GO:0003677">
    <property type="term" value="F:DNA binding"/>
    <property type="evidence" value="ECO:0007669"/>
    <property type="project" value="UniProtKB-KW"/>
</dbReference>
<dbReference type="InterPro" id="IPR035472">
    <property type="entry name" value="RpiR-like_SIS"/>
</dbReference>
<dbReference type="InterPro" id="IPR000281">
    <property type="entry name" value="HTH_RpiR"/>
</dbReference>
<keyword evidence="3" id="KW-0804">Transcription</keyword>
<dbReference type="Proteomes" id="UP000324738">
    <property type="component" value="Unassembled WGS sequence"/>
</dbReference>
<name>A0A5B0DYT3_9HYPH</name>
<feature type="domain" description="SIS" evidence="5">
    <location>
        <begin position="119"/>
        <end position="258"/>
    </location>
</feature>
<comment type="caution">
    <text evidence="6">The sequence shown here is derived from an EMBL/GenBank/DDBJ whole genome shotgun (WGS) entry which is preliminary data.</text>
</comment>
<gene>
    <name evidence="6" type="ORF">FPY71_12175</name>
</gene>
<dbReference type="PANTHER" id="PTHR30514:SF1">
    <property type="entry name" value="HTH-TYPE TRANSCRIPTIONAL REGULATOR HEXR-RELATED"/>
    <property type="match status" value="1"/>
</dbReference>
<dbReference type="InterPro" id="IPR036388">
    <property type="entry name" value="WH-like_DNA-bd_sf"/>
</dbReference>
<organism evidence="6 7">
    <name type="scientific">Aureimonas fodinaquatilis</name>
    <dbReference type="NCBI Taxonomy" id="2565783"/>
    <lineage>
        <taxon>Bacteria</taxon>
        <taxon>Pseudomonadati</taxon>
        <taxon>Pseudomonadota</taxon>
        <taxon>Alphaproteobacteria</taxon>
        <taxon>Hyphomicrobiales</taxon>
        <taxon>Aurantimonadaceae</taxon>
        <taxon>Aureimonas</taxon>
    </lineage>
</organism>
<dbReference type="InterPro" id="IPR001347">
    <property type="entry name" value="SIS_dom"/>
</dbReference>
<dbReference type="Gene3D" id="3.40.50.10490">
    <property type="entry name" value="Glucose-6-phosphate isomerase like protein, domain 1"/>
    <property type="match status" value="1"/>
</dbReference>
<dbReference type="AlphaFoldDB" id="A0A5B0DYT3"/>
<dbReference type="InterPro" id="IPR009057">
    <property type="entry name" value="Homeodomain-like_sf"/>
</dbReference>
<dbReference type="GO" id="GO:0003700">
    <property type="term" value="F:DNA-binding transcription factor activity"/>
    <property type="evidence" value="ECO:0007669"/>
    <property type="project" value="InterPro"/>
</dbReference>
<evidence type="ECO:0000256" key="2">
    <source>
        <dbReference type="ARBA" id="ARBA00023125"/>
    </source>
</evidence>
<accession>A0A5B0DYT3</accession>
<evidence type="ECO:0000259" key="5">
    <source>
        <dbReference type="PROSITE" id="PS51464"/>
    </source>
</evidence>
<reference evidence="6 7" key="1">
    <citation type="submission" date="2019-08" db="EMBL/GenBank/DDBJ databases">
        <title>Aureimonas fodiniaquatilis sp. nov., isolated from a coal mine wastewater.</title>
        <authorList>
            <person name="Kim W."/>
        </authorList>
    </citation>
    <scope>NUCLEOTIDE SEQUENCE [LARGE SCALE GENOMIC DNA]</scope>
    <source>
        <strain evidence="6 7">CAU 1482</strain>
    </source>
</reference>
<dbReference type="GO" id="GO:0097367">
    <property type="term" value="F:carbohydrate derivative binding"/>
    <property type="evidence" value="ECO:0007669"/>
    <property type="project" value="InterPro"/>
</dbReference>
<dbReference type="PROSITE" id="PS51071">
    <property type="entry name" value="HTH_RPIR"/>
    <property type="match status" value="1"/>
</dbReference>
<protein>
    <submittedName>
        <fullName evidence="6">SIS domain-containing protein</fullName>
    </submittedName>
</protein>
<dbReference type="PROSITE" id="PS51464">
    <property type="entry name" value="SIS"/>
    <property type="match status" value="1"/>
</dbReference>
<dbReference type="CDD" id="cd05013">
    <property type="entry name" value="SIS_RpiR"/>
    <property type="match status" value="1"/>
</dbReference>
<evidence type="ECO:0000256" key="1">
    <source>
        <dbReference type="ARBA" id="ARBA00023015"/>
    </source>
</evidence>
<feature type="domain" description="HTH rpiR-type" evidence="4">
    <location>
        <begin position="1"/>
        <end position="75"/>
    </location>
</feature>
<dbReference type="Pfam" id="PF01380">
    <property type="entry name" value="SIS"/>
    <property type="match status" value="1"/>
</dbReference>
<dbReference type="GO" id="GO:1901135">
    <property type="term" value="P:carbohydrate derivative metabolic process"/>
    <property type="evidence" value="ECO:0007669"/>
    <property type="project" value="InterPro"/>
</dbReference>
<dbReference type="InterPro" id="IPR046348">
    <property type="entry name" value="SIS_dom_sf"/>
</dbReference>
<dbReference type="PANTHER" id="PTHR30514">
    <property type="entry name" value="GLUCOKINASE"/>
    <property type="match status" value="1"/>
</dbReference>
<keyword evidence="1" id="KW-0805">Transcription regulation</keyword>